<keyword evidence="3 6" id="KW-0812">Transmembrane</keyword>
<reference evidence="7 8" key="1">
    <citation type="submission" date="2021-02" db="EMBL/GenBank/DDBJ databases">
        <title>FDA dAtabase for Regulatory Grade micrObial Sequences (FDA-ARGOS): Supporting development and validation of Infectious Disease Dx tests.</title>
        <authorList>
            <person name="Sproer C."/>
            <person name="Gronow S."/>
            <person name="Severitt S."/>
            <person name="Schroder I."/>
            <person name="Tallon L."/>
            <person name="Sadzewicz L."/>
            <person name="Zhao X."/>
            <person name="Boylan J."/>
            <person name="Ott S."/>
            <person name="Bowen H."/>
            <person name="Vavikolanu K."/>
            <person name="Mehta A."/>
            <person name="Aluvathingal J."/>
            <person name="Nadendla S."/>
            <person name="Lowell S."/>
            <person name="Myers T."/>
            <person name="Yan Y."/>
            <person name="Sichtig H."/>
        </authorList>
    </citation>
    <scope>NUCLEOTIDE SEQUENCE [LARGE SCALE GENOMIC DNA]</scope>
    <source>
        <strain evidence="7 8">FDAARGOS_1207</strain>
    </source>
</reference>
<feature type="transmembrane region" description="Helical" evidence="6">
    <location>
        <begin position="62"/>
        <end position="83"/>
    </location>
</feature>
<evidence type="ECO:0000256" key="6">
    <source>
        <dbReference type="SAM" id="Phobius"/>
    </source>
</evidence>
<protein>
    <submittedName>
        <fullName evidence="7">LysE family translocator</fullName>
    </submittedName>
</protein>
<evidence type="ECO:0000256" key="4">
    <source>
        <dbReference type="ARBA" id="ARBA00022989"/>
    </source>
</evidence>
<dbReference type="Proteomes" id="UP000627155">
    <property type="component" value="Chromosome"/>
</dbReference>
<keyword evidence="4 6" id="KW-1133">Transmembrane helix</keyword>
<gene>
    <name evidence="7" type="ORF">I6J37_12285</name>
</gene>
<sequence length="188" mass="21211">MLSFLIYIFVTSITPGPSNIFILNASKNYGIKGSKNFIAGVLTGFLFLAVISLVTLQLLKNILPQIEIYLEIFGFVYLIYLAYKIYKSKNNTTNKTYSSFKSGFFIQILNIKTLLFFISLIGAFILAIANNQITTIFYMILTVLVGWLCLLTWGILGSVFKNFLDKYDKPVSIIMSLLLVYSAISILM</sequence>
<feature type="transmembrane region" description="Helical" evidence="6">
    <location>
        <begin position="171"/>
        <end position="187"/>
    </location>
</feature>
<feature type="transmembrane region" description="Helical" evidence="6">
    <location>
        <begin position="6"/>
        <end position="25"/>
    </location>
</feature>
<organism evidence="7 8">
    <name type="scientific">Mammaliicoccus vitulinus</name>
    <dbReference type="NCBI Taxonomy" id="71237"/>
    <lineage>
        <taxon>Bacteria</taxon>
        <taxon>Bacillati</taxon>
        <taxon>Bacillota</taxon>
        <taxon>Bacilli</taxon>
        <taxon>Bacillales</taxon>
        <taxon>Staphylococcaceae</taxon>
        <taxon>Mammaliicoccus</taxon>
    </lineage>
</organism>
<evidence type="ECO:0000256" key="3">
    <source>
        <dbReference type="ARBA" id="ARBA00022692"/>
    </source>
</evidence>
<dbReference type="Pfam" id="PF01810">
    <property type="entry name" value="LysE"/>
    <property type="match status" value="1"/>
</dbReference>
<keyword evidence="2" id="KW-1003">Cell membrane</keyword>
<dbReference type="InterPro" id="IPR001123">
    <property type="entry name" value="LeuE-type"/>
</dbReference>
<feature type="transmembrane region" description="Helical" evidence="6">
    <location>
        <begin position="135"/>
        <end position="159"/>
    </location>
</feature>
<comment type="subcellular location">
    <subcellularLocation>
        <location evidence="1">Cell membrane</location>
        <topology evidence="1">Multi-pass membrane protein</topology>
    </subcellularLocation>
</comment>
<keyword evidence="5 6" id="KW-0472">Membrane</keyword>
<evidence type="ECO:0000313" key="8">
    <source>
        <dbReference type="Proteomes" id="UP000627155"/>
    </source>
</evidence>
<dbReference type="RefSeq" id="WP_103323605.1">
    <property type="nucleotide sequence ID" value="NZ_CBCPHH010000004.1"/>
</dbReference>
<feature type="transmembrane region" description="Helical" evidence="6">
    <location>
        <begin position="104"/>
        <end position="129"/>
    </location>
</feature>
<name>A0ABX7HFK9_9STAP</name>
<accession>A0ABX7HFK9</accession>
<feature type="transmembrane region" description="Helical" evidence="6">
    <location>
        <begin position="37"/>
        <end position="56"/>
    </location>
</feature>
<evidence type="ECO:0000313" key="7">
    <source>
        <dbReference type="EMBL" id="QRO84938.1"/>
    </source>
</evidence>
<evidence type="ECO:0000256" key="5">
    <source>
        <dbReference type="ARBA" id="ARBA00023136"/>
    </source>
</evidence>
<proteinExistence type="predicted"/>
<evidence type="ECO:0000256" key="1">
    <source>
        <dbReference type="ARBA" id="ARBA00004651"/>
    </source>
</evidence>
<dbReference type="EMBL" id="CP069486">
    <property type="protein sequence ID" value="QRO84938.1"/>
    <property type="molecule type" value="Genomic_DNA"/>
</dbReference>
<evidence type="ECO:0000256" key="2">
    <source>
        <dbReference type="ARBA" id="ARBA00022475"/>
    </source>
</evidence>
<keyword evidence="8" id="KW-1185">Reference proteome</keyword>
<dbReference type="PANTHER" id="PTHR30086:SF20">
    <property type="entry name" value="ARGININE EXPORTER PROTEIN ARGO-RELATED"/>
    <property type="match status" value="1"/>
</dbReference>
<dbReference type="PANTHER" id="PTHR30086">
    <property type="entry name" value="ARGININE EXPORTER PROTEIN ARGO"/>
    <property type="match status" value="1"/>
</dbReference>